<dbReference type="PANTHER" id="PTHR33175:SF2">
    <property type="entry name" value="INTEGRATION HOST FACTOR SUBUNIT ALPHA"/>
    <property type="match status" value="1"/>
</dbReference>
<dbReference type="Pfam" id="PF00216">
    <property type="entry name" value="Bac_DNA_binding"/>
    <property type="match status" value="1"/>
</dbReference>
<dbReference type="CDD" id="cd13832">
    <property type="entry name" value="IHF"/>
    <property type="match status" value="1"/>
</dbReference>
<dbReference type="HOGENOM" id="CLU_105066_3_3_10"/>
<sequence>MNRRNIEKIMAAKLDVPEITVRPFVQAFLETISDCLMYRQHITIQNFGTFKPWKQVSRPVRNPQTGESLMLRPRISVKFTPSKSLFNKMNSCTDLISEKD</sequence>
<accession>I9QRI4</accession>
<evidence type="ECO:0000256" key="2">
    <source>
        <dbReference type="ARBA" id="ARBA00023125"/>
    </source>
</evidence>
<evidence type="ECO:0000256" key="1">
    <source>
        <dbReference type="ARBA" id="ARBA00010529"/>
    </source>
</evidence>
<comment type="similarity">
    <text evidence="1 3">Belongs to the bacterial histone-like protein family.</text>
</comment>
<evidence type="ECO:0000313" key="5">
    <source>
        <dbReference type="Proteomes" id="UP000005974"/>
    </source>
</evidence>
<reference evidence="4 5" key="1">
    <citation type="submission" date="2012-02" db="EMBL/GenBank/DDBJ databases">
        <title>The Genome Sequence of Bacteroides dorei CL02T12C06.</title>
        <authorList>
            <consortium name="The Broad Institute Genome Sequencing Platform"/>
            <person name="Earl A."/>
            <person name="Ward D."/>
            <person name="Feldgarden M."/>
            <person name="Gevers D."/>
            <person name="Zitomersky N.L."/>
            <person name="Coyne M.J."/>
            <person name="Comstock L.E."/>
            <person name="Young S.K."/>
            <person name="Zeng Q."/>
            <person name="Gargeya S."/>
            <person name="Fitzgerald M."/>
            <person name="Haas B."/>
            <person name="Abouelleil A."/>
            <person name="Alvarado L."/>
            <person name="Arachchi H.M."/>
            <person name="Berlin A."/>
            <person name="Chapman S.B."/>
            <person name="Gearin G."/>
            <person name="Goldberg J."/>
            <person name="Griggs A."/>
            <person name="Gujja S."/>
            <person name="Hansen M."/>
            <person name="Heiman D."/>
            <person name="Howarth C."/>
            <person name="Larimer J."/>
            <person name="Lui A."/>
            <person name="MacDonald P.J.P."/>
            <person name="McCowen C."/>
            <person name="Montmayeur A."/>
            <person name="Murphy C."/>
            <person name="Neiman D."/>
            <person name="Pearson M."/>
            <person name="Priest M."/>
            <person name="Roberts A."/>
            <person name="Saif S."/>
            <person name="Shea T."/>
            <person name="Sisk P."/>
            <person name="Stolte C."/>
            <person name="Sykes S."/>
            <person name="Wortman J."/>
            <person name="Nusbaum C."/>
            <person name="Birren B."/>
        </authorList>
    </citation>
    <scope>NUCLEOTIDE SEQUENCE [LARGE SCALE GENOMIC DNA]</scope>
    <source>
        <strain evidence="4 5">CL02T12C06</strain>
    </source>
</reference>
<evidence type="ECO:0008006" key="6">
    <source>
        <dbReference type="Google" id="ProtNLM"/>
    </source>
</evidence>
<name>I9QRI4_9BACT</name>
<dbReference type="GO" id="GO:0030527">
    <property type="term" value="F:structural constituent of chromatin"/>
    <property type="evidence" value="ECO:0007669"/>
    <property type="project" value="InterPro"/>
</dbReference>
<organism evidence="4 5">
    <name type="scientific">Phocaeicola dorei CL02T12C06</name>
    <dbReference type="NCBI Taxonomy" id="997876"/>
    <lineage>
        <taxon>Bacteria</taxon>
        <taxon>Pseudomonadati</taxon>
        <taxon>Bacteroidota</taxon>
        <taxon>Bacteroidia</taxon>
        <taxon>Bacteroidales</taxon>
        <taxon>Bacteroidaceae</taxon>
        <taxon>Phocaeicola</taxon>
    </lineage>
</organism>
<dbReference type="Gene3D" id="4.10.520.10">
    <property type="entry name" value="IHF-like DNA-binding proteins"/>
    <property type="match status" value="1"/>
</dbReference>
<comment type="caution">
    <text evidence="4">The sequence shown here is derived from an EMBL/GenBank/DDBJ whole genome shotgun (WGS) entry which is preliminary data.</text>
</comment>
<dbReference type="EMBL" id="AGXJ01000051">
    <property type="protein sequence ID" value="EIY32281.1"/>
    <property type="molecule type" value="Genomic_DNA"/>
</dbReference>
<evidence type="ECO:0000313" key="4">
    <source>
        <dbReference type="EMBL" id="EIY32281.1"/>
    </source>
</evidence>
<dbReference type="PRINTS" id="PR01727">
    <property type="entry name" value="DNABINDINGHU"/>
</dbReference>
<dbReference type="PANTHER" id="PTHR33175">
    <property type="entry name" value="DNA-BINDING PROTEIN HU"/>
    <property type="match status" value="1"/>
</dbReference>
<dbReference type="GO" id="GO:0005829">
    <property type="term" value="C:cytosol"/>
    <property type="evidence" value="ECO:0007669"/>
    <property type="project" value="TreeGrafter"/>
</dbReference>
<keyword evidence="2" id="KW-0238">DNA-binding</keyword>
<dbReference type="AlphaFoldDB" id="I9QRI4"/>
<keyword evidence="5" id="KW-1185">Reference proteome</keyword>
<dbReference type="InterPro" id="IPR010992">
    <property type="entry name" value="IHF-like_DNA-bd_dom_sf"/>
</dbReference>
<dbReference type="SUPFAM" id="SSF47729">
    <property type="entry name" value="IHF-like DNA-binding proteins"/>
    <property type="match status" value="1"/>
</dbReference>
<dbReference type="GO" id="GO:0003677">
    <property type="term" value="F:DNA binding"/>
    <property type="evidence" value="ECO:0007669"/>
    <property type="project" value="UniProtKB-KW"/>
</dbReference>
<protein>
    <recommendedName>
        <fullName evidence="6">HU family DNA-binding protein</fullName>
    </recommendedName>
</protein>
<evidence type="ECO:0000256" key="3">
    <source>
        <dbReference type="RuleBase" id="RU003939"/>
    </source>
</evidence>
<proteinExistence type="inferred from homology"/>
<dbReference type="RefSeq" id="WP_007846703.1">
    <property type="nucleotide sequence ID" value="NZ_JH724134.1"/>
</dbReference>
<gene>
    <name evidence="4" type="ORF">HMPREF1064_02824</name>
</gene>
<dbReference type="PATRIC" id="fig|997876.3.peg.2905"/>
<dbReference type="Proteomes" id="UP000005974">
    <property type="component" value="Unassembled WGS sequence"/>
</dbReference>
<dbReference type="InterPro" id="IPR000119">
    <property type="entry name" value="Hist_DNA-bd"/>
</dbReference>
<dbReference type="SMART" id="SM00411">
    <property type="entry name" value="BHL"/>
    <property type="match status" value="1"/>
</dbReference>
<dbReference type="OrthoDB" id="9799835at2"/>